<accession>X1LWM4</accession>
<sequence>MQSFAKRHFDKILEKGELLGIDKSCKYYSSCHHNNLEDCTFCYCPFYPCRDESTRGKWIRGAIWSCEDCNWIHRTEVASKVLEEMKNLGMNKPEDIEKEWISLNKVRERVKTLYPP</sequence>
<evidence type="ECO:0000313" key="2">
    <source>
        <dbReference type="EMBL" id="GAI06840.1"/>
    </source>
</evidence>
<dbReference type="InterPro" id="IPR007212">
    <property type="entry name" value="Zf-like"/>
</dbReference>
<gene>
    <name evidence="2" type="ORF">S06H3_14993</name>
</gene>
<dbReference type="EMBL" id="BARV01007356">
    <property type="protein sequence ID" value="GAI06840.1"/>
    <property type="molecule type" value="Genomic_DNA"/>
</dbReference>
<dbReference type="AlphaFoldDB" id="X1LWM4"/>
<protein>
    <recommendedName>
        <fullName evidence="1">Cysteine-rich small domain-containing protein</fullName>
    </recommendedName>
</protein>
<proteinExistence type="predicted"/>
<reference evidence="2" key="1">
    <citation type="journal article" date="2014" name="Front. Microbiol.">
        <title>High frequency of phylogenetically diverse reductive dehalogenase-homologous genes in deep subseafloor sedimentary metagenomes.</title>
        <authorList>
            <person name="Kawai M."/>
            <person name="Futagami T."/>
            <person name="Toyoda A."/>
            <person name="Takaki Y."/>
            <person name="Nishi S."/>
            <person name="Hori S."/>
            <person name="Arai W."/>
            <person name="Tsubouchi T."/>
            <person name="Morono Y."/>
            <person name="Uchiyama I."/>
            <person name="Ito T."/>
            <person name="Fujiyama A."/>
            <person name="Inagaki F."/>
            <person name="Takami H."/>
        </authorList>
    </citation>
    <scope>NUCLEOTIDE SEQUENCE</scope>
    <source>
        <strain evidence="2">Expedition CK06-06</strain>
    </source>
</reference>
<name>X1LWM4_9ZZZZ</name>
<feature type="domain" description="Cysteine-rich small" evidence="1">
    <location>
        <begin position="21"/>
        <end position="88"/>
    </location>
</feature>
<evidence type="ECO:0000259" key="1">
    <source>
        <dbReference type="Pfam" id="PF04071"/>
    </source>
</evidence>
<dbReference type="Pfam" id="PF04071">
    <property type="entry name" value="zf-like"/>
    <property type="match status" value="1"/>
</dbReference>
<organism evidence="2">
    <name type="scientific">marine sediment metagenome</name>
    <dbReference type="NCBI Taxonomy" id="412755"/>
    <lineage>
        <taxon>unclassified sequences</taxon>
        <taxon>metagenomes</taxon>
        <taxon>ecological metagenomes</taxon>
    </lineage>
</organism>
<comment type="caution">
    <text evidence="2">The sequence shown here is derived from an EMBL/GenBank/DDBJ whole genome shotgun (WGS) entry which is preliminary data.</text>
</comment>